<evidence type="ECO:0000259" key="2">
    <source>
        <dbReference type="Pfam" id="PF20938"/>
    </source>
</evidence>
<feature type="domain" description="DUF2264" evidence="2">
    <location>
        <begin position="350"/>
        <end position="549"/>
    </location>
</feature>
<dbReference type="PANTHER" id="PTHR35339:SF4">
    <property type="entry name" value="LINALOOL DEHYDRATASE_ISOMERASE DOMAIN-CONTAINING PROTEIN"/>
    <property type="match status" value="1"/>
</dbReference>
<accession>A0AAE3E0C9</accession>
<organism evidence="3 4">
    <name type="scientific">Hominilimicola fabiformis</name>
    <dbReference type="NCBI Taxonomy" id="2885356"/>
    <lineage>
        <taxon>Bacteria</taxon>
        <taxon>Bacillati</taxon>
        <taxon>Bacillota</taxon>
        <taxon>Clostridia</taxon>
        <taxon>Eubacteriales</taxon>
        <taxon>Oscillospiraceae</taxon>
        <taxon>Hominilimicola</taxon>
    </lineage>
</organism>
<feature type="domain" description="DUF2264" evidence="1">
    <location>
        <begin position="3"/>
        <end position="342"/>
    </location>
</feature>
<protein>
    <submittedName>
        <fullName evidence="3">DUF2264 domain-containing protein</fullName>
    </submittedName>
</protein>
<dbReference type="Pfam" id="PF20938">
    <property type="entry name" value="DUF2264_C"/>
    <property type="match status" value="1"/>
</dbReference>
<proteinExistence type="predicted"/>
<sequence>MYTKEYFRQQLSDIISPIEKYYNGGKVQYARHSAWYENLSADVEAFARPLWGLVPFWAGGGENETFEKLYITGITSGADKKNDGYWGDCHDKDQRFVEMAAFAYGLIFAPEKVWEPLKSTAKNNFEKWLYSINDKEVCDSNWTFFRVLVNVALKKVGRKYSQEQLDKDIARIDEFYLGNGWYIDGLHGQKDYYIGFAFHFYGLIYAVAMEDDDKERSDIYKERATEFAKTFIYWFDEDGEALPYGRSLTYRFAQAAFWGACILAGIRPFSLGVMKGILIRNIENWLSKNIFDTSGILSVGYDYSNLLMAEHYNAHGSPYWGLKAYIFLMLSDDHEFWSCDIEEMPKLDELKLIKEADMLVSRRNGKSVAYPAGTITDFACGQIVPKYLKFAYSAHFGFNVMRSNISIDEAACDSMLTFVVDGAVLVRRHLKSYNVENDRVVIEWSPFKGFDVKTVITPTTFGHTRSHEINSEYDCVAYDAGFAVASRDKDNIKTKDSFIAQARNDFQFCEVLTETGGEGCIIESSPNTNIRYSKTVIPAMKYEIHKGKNEIKTLIRDHLEG</sequence>
<dbReference type="Pfam" id="PF10022">
    <property type="entry name" value="DUF2264"/>
    <property type="match status" value="1"/>
</dbReference>
<dbReference type="AlphaFoldDB" id="A0AAE3E0C9"/>
<keyword evidence="4" id="KW-1185">Reference proteome</keyword>
<name>A0AAE3E0C9_9FIRM</name>
<evidence type="ECO:0000313" key="3">
    <source>
        <dbReference type="EMBL" id="MCC2211293.1"/>
    </source>
</evidence>
<comment type="caution">
    <text evidence="3">The sequence shown here is derived from an EMBL/GenBank/DDBJ whole genome shotgun (WGS) entry which is preliminary data.</text>
</comment>
<reference evidence="3 4" key="1">
    <citation type="submission" date="2021-10" db="EMBL/GenBank/DDBJ databases">
        <title>Anaerobic single-cell dispensing facilitates the cultivation of human gut bacteria.</title>
        <authorList>
            <person name="Afrizal A."/>
        </authorList>
    </citation>
    <scope>NUCLEOTIDE SEQUENCE [LARGE SCALE GENOMIC DNA]</scope>
    <source>
        <strain evidence="3 4">CLA-AA-H232</strain>
    </source>
</reference>
<dbReference type="InterPro" id="IPR016624">
    <property type="entry name" value="UCP014753"/>
</dbReference>
<evidence type="ECO:0000313" key="4">
    <source>
        <dbReference type="Proteomes" id="UP001198242"/>
    </source>
</evidence>
<dbReference type="Proteomes" id="UP001198242">
    <property type="component" value="Unassembled WGS sequence"/>
</dbReference>
<dbReference type="InterPro" id="IPR049237">
    <property type="entry name" value="DUF2264_C"/>
</dbReference>
<evidence type="ECO:0000259" key="1">
    <source>
        <dbReference type="Pfam" id="PF10022"/>
    </source>
</evidence>
<dbReference type="PIRSF" id="PIRSF014753">
    <property type="entry name" value="UCP014753"/>
    <property type="match status" value="1"/>
</dbReference>
<dbReference type="EMBL" id="JAJEQM010000015">
    <property type="protein sequence ID" value="MCC2211293.1"/>
    <property type="molecule type" value="Genomic_DNA"/>
</dbReference>
<dbReference type="RefSeq" id="WP_308456877.1">
    <property type="nucleotide sequence ID" value="NZ_JAJEQM010000015.1"/>
</dbReference>
<dbReference type="InterPro" id="IPR049349">
    <property type="entry name" value="DUF2264_N"/>
</dbReference>
<gene>
    <name evidence="3" type="ORF">LKE05_10890</name>
</gene>
<dbReference type="PANTHER" id="PTHR35339">
    <property type="entry name" value="LINALOOL DEHYDRATASE_ISOMERASE DOMAIN-CONTAINING PROTEIN"/>
    <property type="match status" value="1"/>
</dbReference>